<feature type="domain" description="DYW" evidence="3">
    <location>
        <begin position="980"/>
        <end position="1072"/>
    </location>
</feature>
<feature type="repeat" description="PPR" evidence="2">
    <location>
        <begin position="662"/>
        <end position="696"/>
    </location>
</feature>
<feature type="repeat" description="PPR" evidence="2">
    <location>
        <begin position="765"/>
        <end position="799"/>
    </location>
</feature>
<evidence type="ECO:0000313" key="4">
    <source>
        <dbReference type="EMBL" id="KAG6516202.1"/>
    </source>
</evidence>
<dbReference type="NCBIfam" id="TIGR00756">
    <property type="entry name" value="PPR"/>
    <property type="match status" value="8"/>
</dbReference>
<dbReference type="Pfam" id="PF01535">
    <property type="entry name" value="PPR"/>
    <property type="match status" value="8"/>
</dbReference>
<evidence type="ECO:0000313" key="5">
    <source>
        <dbReference type="Proteomes" id="UP000734854"/>
    </source>
</evidence>
<organism evidence="4 5">
    <name type="scientific">Zingiber officinale</name>
    <name type="common">Ginger</name>
    <name type="synonym">Amomum zingiber</name>
    <dbReference type="NCBI Taxonomy" id="94328"/>
    <lineage>
        <taxon>Eukaryota</taxon>
        <taxon>Viridiplantae</taxon>
        <taxon>Streptophyta</taxon>
        <taxon>Embryophyta</taxon>
        <taxon>Tracheophyta</taxon>
        <taxon>Spermatophyta</taxon>
        <taxon>Magnoliopsida</taxon>
        <taxon>Liliopsida</taxon>
        <taxon>Zingiberales</taxon>
        <taxon>Zingiberaceae</taxon>
        <taxon>Zingiber</taxon>
    </lineage>
</organism>
<dbReference type="EMBL" id="JACMSC010000007">
    <property type="protein sequence ID" value="KAG6516202.1"/>
    <property type="molecule type" value="Genomic_DNA"/>
</dbReference>
<dbReference type="InterPro" id="IPR046848">
    <property type="entry name" value="E_motif"/>
</dbReference>
<dbReference type="GO" id="GO:0009451">
    <property type="term" value="P:RNA modification"/>
    <property type="evidence" value="ECO:0007669"/>
    <property type="project" value="InterPro"/>
</dbReference>
<proteinExistence type="predicted"/>
<protein>
    <recommendedName>
        <fullName evidence="3">DYW domain-containing protein</fullName>
    </recommendedName>
</protein>
<sequence length="1072" mass="118295">MSCGHRELLSGAKLSLRVADRMSYIDLCFAWLASTTSHVVACMLASKLAVGCNLPASHDVACCWRQASHVVACMLAKWLASLPRVVACLQACYAACHVHVVDWVPFLLACFFGSSISSLAYVESKHIPPLHSQICKSSSGVFAGTLVLMSLVGGTDMALKSQLIGYVAGMAINFEHFNAQSFCFEFPDRCKYEPMVSMSFSCSYLLGFLTSSRSRIRLFSTLNLSTPSTLSQYASWLKDCKTVFTTRQLHQQIISLGLLHSPPCLSVTSQSSSPSLGVGIVAAYFACGALTDALTLLERLSPSPVLWWNLLIRQYVKEGHLDHALILCRCMQRVGTRPDHYTFPFALKACGELPSYRRGIVLHAVVCRNGFESNVFICNSMVAMYSHCGALDEASHVFKEILSRGIDDVTSWNSMIAAHVKSSNPQLALELFSEMSQKASNIESLGRSDVISLVNILPACASLRALSQAREIHGYAIRTCLFVDIFVGNALIDVYAKCGMMGDAFKVFNSMEIKDVVSWNAMVTGYSQNGDFDHALELFKKMTKENIALNVVTWSAVISGYAQRGHGHEALEVFRQMQFSGSEPNAVTIISLLSACASVGAISQGMETHAYSLRKCLLTWDNSYCDGEDLMVQNALIDLYSKCKNFKLARSLFDSIPLNERTVVTWTVMIGGYTQHGDANDALGLFSQMLLQSHSVPNVFTISCALMASARLSALRLGKQIHAYVIRNSVQGTMLFVANCLIDMYSKCGDVDAAQTVFNVILDKNFVSWTSLMTCYGMHGYGKSTLHLFEEMQKAGFVPDGITFLVVLYACSHSGMVDEGLEYFDNMSKKYGVAAKAEHYACVIDLLARAGRLEEAWEMIKTMPMEPTSVVWVALLSACRIHSNVELGEYALHKLLEIEPGNDGAYTLLSNIYANAGRWKDVASIRSLMKKQGVKKRPGCSWIQEKKGTVSFFVGDRSHLRSKEIYELLASLIERIKALGYVPQTDFALHDVDDEERSNLLSEHSEKLAVAYGILTTSPGTPIRITKNLRICGDCHTAITFISMIVDHEIILRDSSRFHHFEKGSCSCGGFW</sequence>
<dbReference type="Pfam" id="PF20431">
    <property type="entry name" value="E_motif"/>
    <property type="match status" value="1"/>
</dbReference>
<feature type="repeat" description="PPR" evidence="2">
    <location>
        <begin position="515"/>
        <end position="549"/>
    </location>
</feature>
<dbReference type="Proteomes" id="UP000734854">
    <property type="component" value="Unassembled WGS sequence"/>
</dbReference>
<dbReference type="Pfam" id="PF14432">
    <property type="entry name" value="DYW_deaminase"/>
    <property type="match status" value="1"/>
</dbReference>
<feature type="repeat" description="PPR" evidence="2">
    <location>
        <begin position="374"/>
        <end position="408"/>
    </location>
</feature>
<dbReference type="Gene3D" id="1.25.40.10">
    <property type="entry name" value="Tetratricopeptide repeat domain"/>
    <property type="match status" value="4"/>
</dbReference>
<feature type="repeat" description="PPR" evidence="2">
    <location>
        <begin position="304"/>
        <end position="338"/>
    </location>
</feature>
<keyword evidence="5" id="KW-1185">Reference proteome</keyword>
<dbReference type="FunFam" id="1.25.40.10:FF:000305">
    <property type="entry name" value="Pentatricopeptide repeat-containing protein mitochondrial"/>
    <property type="match status" value="1"/>
</dbReference>
<evidence type="ECO:0000259" key="3">
    <source>
        <dbReference type="Pfam" id="PF14432"/>
    </source>
</evidence>
<dbReference type="PROSITE" id="PS51375">
    <property type="entry name" value="PPR"/>
    <property type="match status" value="7"/>
</dbReference>
<reference evidence="4 5" key="1">
    <citation type="submission" date="2020-08" db="EMBL/GenBank/DDBJ databases">
        <title>Plant Genome Project.</title>
        <authorList>
            <person name="Zhang R.-G."/>
        </authorList>
    </citation>
    <scope>NUCLEOTIDE SEQUENCE [LARGE SCALE GENOMIC DNA]</scope>
    <source>
        <tissue evidence="4">Rhizome</tissue>
    </source>
</reference>
<comment type="caution">
    <text evidence="4">The sequence shown here is derived from an EMBL/GenBank/DDBJ whole genome shotgun (WGS) entry which is preliminary data.</text>
</comment>
<accession>A0A8J5GYX5</accession>
<dbReference type="InterPro" id="IPR002885">
    <property type="entry name" value="PPR_rpt"/>
</dbReference>
<dbReference type="InterPro" id="IPR032867">
    <property type="entry name" value="DYW_dom"/>
</dbReference>
<dbReference type="Pfam" id="PF20430">
    <property type="entry name" value="Eplus_motif"/>
    <property type="match status" value="1"/>
</dbReference>
<evidence type="ECO:0000256" key="1">
    <source>
        <dbReference type="ARBA" id="ARBA00022737"/>
    </source>
</evidence>
<gene>
    <name evidence="4" type="ORF">ZIOFF_026651</name>
</gene>
<dbReference type="InterPro" id="IPR046849">
    <property type="entry name" value="E2_motif"/>
</dbReference>
<keyword evidence="1" id="KW-0677">Repeat</keyword>
<dbReference type="PANTHER" id="PTHR47926:SF445">
    <property type="entry name" value="DYW DOMAIN-CONTAINING PROTEIN"/>
    <property type="match status" value="1"/>
</dbReference>
<dbReference type="InterPro" id="IPR046960">
    <property type="entry name" value="PPR_At4g14850-like_plant"/>
</dbReference>
<evidence type="ECO:0000256" key="2">
    <source>
        <dbReference type="PROSITE-ProRule" id="PRU00708"/>
    </source>
</evidence>
<dbReference type="Pfam" id="PF13041">
    <property type="entry name" value="PPR_2"/>
    <property type="match status" value="2"/>
</dbReference>
<dbReference type="InterPro" id="IPR011990">
    <property type="entry name" value="TPR-like_helical_dom_sf"/>
</dbReference>
<dbReference type="GO" id="GO:0008270">
    <property type="term" value="F:zinc ion binding"/>
    <property type="evidence" value="ECO:0007669"/>
    <property type="project" value="InterPro"/>
</dbReference>
<dbReference type="SUPFAM" id="SSF48452">
    <property type="entry name" value="TPR-like"/>
    <property type="match status" value="2"/>
</dbReference>
<feature type="repeat" description="PPR" evidence="2">
    <location>
        <begin position="550"/>
        <end position="584"/>
    </location>
</feature>
<dbReference type="PANTHER" id="PTHR47926">
    <property type="entry name" value="PENTATRICOPEPTIDE REPEAT-CONTAINING PROTEIN"/>
    <property type="match status" value="1"/>
</dbReference>
<name>A0A8J5GYX5_ZINOF</name>
<dbReference type="AlphaFoldDB" id="A0A8J5GYX5"/>
<dbReference type="GO" id="GO:0003723">
    <property type="term" value="F:RNA binding"/>
    <property type="evidence" value="ECO:0007669"/>
    <property type="project" value="InterPro"/>
</dbReference>
<dbReference type="FunFam" id="1.25.40.10:FF:000348">
    <property type="entry name" value="Pentatricopeptide repeat-containing protein chloroplastic"/>
    <property type="match status" value="1"/>
</dbReference>
<feature type="repeat" description="PPR" evidence="2">
    <location>
        <begin position="484"/>
        <end position="514"/>
    </location>
</feature>